<accession>A0A7W8XLF6</accession>
<dbReference type="Proteomes" id="UP000549882">
    <property type="component" value="Unassembled WGS sequence"/>
</dbReference>
<name>A0A7W8XLF6_9HYPH</name>
<dbReference type="EMBL" id="JACHBI010000001">
    <property type="protein sequence ID" value="MBB5571567.1"/>
    <property type="molecule type" value="Genomic_DNA"/>
</dbReference>
<comment type="caution">
    <text evidence="1">The sequence shown here is derived from an EMBL/GenBank/DDBJ whole genome shotgun (WGS) entry which is preliminary data.</text>
</comment>
<gene>
    <name evidence="1" type="ORF">GGD50_000143</name>
</gene>
<proteinExistence type="predicted"/>
<sequence length="48" mass="5088">MRLAVLDQGMRLVDIGERETVGIEPGHDLAGRAGPSIRVEAMAGAQGW</sequence>
<evidence type="ECO:0000313" key="1">
    <source>
        <dbReference type="EMBL" id="MBB5571567.1"/>
    </source>
</evidence>
<dbReference type="AlphaFoldDB" id="A0A7W8XLF6"/>
<reference evidence="1 2" key="1">
    <citation type="submission" date="2020-08" db="EMBL/GenBank/DDBJ databases">
        <title>Genomic Encyclopedia of Type Strains, Phase IV (KMG-V): Genome sequencing to study the core and pangenomes of soil and plant-associated prokaryotes.</title>
        <authorList>
            <person name="Whitman W."/>
        </authorList>
    </citation>
    <scope>NUCLEOTIDE SEQUENCE [LARGE SCALE GENOMIC DNA]</scope>
    <source>
        <strain evidence="1 2">SEMIA 4064</strain>
    </source>
</reference>
<keyword evidence="2" id="KW-1185">Reference proteome</keyword>
<protein>
    <submittedName>
        <fullName evidence="1">Uncharacterized protein</fullName>
    </submittedName>
</protein>
<evidence type="ECO:0000313" key="2">
    <source>
        <dbReference type="Proteomes" id="UP000549882"/>
    </source>
</evidence>
<organism evidence="1 2">
    <name type="scientific">Rhizobium paranaense</name>
    <dbReference type="NCBI Taxonomy" id="1650438"/>
    <lineage>
        <taxon>Bacteria</taxon>
        <taxon>Pseudomonadati</taxon>
        <taxon>Pseudomonadota</taxon>
        <taxon>Alphaproteobacteria</taxon>
        <taxon>Hyphomicrobiales</taxon>
        <taxon>Rhizobiaceae</taxon>
        <taxon>Rhizobium/Agrobacterium group</taxon>
        <taxon>Rhizobium</taxon>
    </lineage>
</organism>